<evidence type="ECO:0000256" key="9">
    <source>
        <dbReference type="SAM" id="Phobius"/>
    </source>
</evidence>
<dbReference type="Pfam" id="PF11744">
    <property type="entry name" value="ALMT"/>
    <property type="match status" value="1"/>
</dbReference>
<evidence type="ECO:0000256" key="4">
    <source>
        <dbReference type="ARBA" id="ARBA00022692"/>
    </source>
</evidence>
<evidence type="ECO:0000256" key="2">
    <source>
        <dbReference type="ARBA" id="ARBA00007079"/>
    </source>
</evidence>
<feature type="non-terminal residue" evidence="10">
    <location>
        <position position="1"/>
    </location>
</feature>
<accession>A0AA38GV91</accession>
<keyword evidence="11" id="KW-1185">Reference proteome</keyword>
<comment type="similarity">
    <text evidence="2">Belongs to the aromatic acid exporter (TC 2.A.85) family.</text>
</comment>
<feature type="transmembrane region" description="Helical" evidence="9">
    <location>
        <begin position="32"/>
        <end position="53"/>
    </location>
</feature>
<dbReference type="InterPro" id="IPR020966">
    <property type="entry name" value="ALMT"/>
</dbReference>
<comment type="caution">
    <text evidence="10">The sequence shown here is derived from an EMBL/GenBank/DDBJ whole genome shotgun (WGS) entry which is preliminary data.</text>
</comment>
<proteinExistence type="inferred from homology"/>
<evidence type="ECO:0000256" key="8">
    <source>
        <dbReference type="ARBA" id="ARBA00023303"/>
    </source>
</evidence>
<evidence type="ECO:0000256" key="5">
    <source>
        <dbReference type="ARBA" id="ARBA00022989"/>
    </source>
</evidence>
<dbReference type="GO" id="GO:0015743">
    <property type="term" value="P:malate transport"/>
    <property type="evidence" value="ECO:0007669"/>
    <property type="project" value="InterPro"/>
</dbReference>
<dbReference type="OMA" id="IVINFEY"/>
<reference evidence="10 11" key="1">
    <citation type="journal article" date="2021" name="Nat. Plants">
        <title>The Taxus genome provides insights into paclitaxel biosynthesis.</title>
        <authorList>
            <person name="Xiong X."/>
            <person name="Gou J."/>
            <person name="Liao Q."/>
            <person name="Li Y."/>
            <person name="Zhou Q."/>
            <person name="Bi G."/>
            <person name="Li C."/>
            <person name="Du R."/>
            <person name="Wang X."/>
            <person name="Sun T."/>
            <person name="Guo L."/>
            <person name="Liang H."/>
            <person name="Lu P."/>
            <person name="Wu Y."/>
            <person name="Zhang Z."/>
            <person name="Ro D.K."/>
            <person name="Shang Y."/>
            <person name="Huang S."/>
            <person name="Yan J."/>
        </authorList>
    </citation>
    <scope>NUCLEOTIDE SEQUENCE [LARGE SCALE GENOMIC DNA]</scope>
    <source>
        <strain evidence="10">Ta-2019</strain>
    </source>
</reference>
<dbReference type="PANTHER" id="PTHR31086">
    <property type="entry name" value="ALUMINUM-ACTIVATED MALATE TRANSPORTER 10"/>
    <property type="match status" value="1"/>
</dbReference>
<gene>
    <name evidence="10" type="ORF">KI387_007448</name>
</gene>
<protein>
    <recommendedName>
        <fullName evidence="12">Aluminum-activated malate transporter</fullName>
    </recommendedName>
</protein>
<evidence type="ECO:0000313" key="10">
    <source>
        <dbReference type="EMBL" id="KAH9327270.1"/>
    </source>
</evidence>
<dbReference type="EMBL" id="JAHRHJ020000002">
    <property type="protein sequence ID" value="KAH9327270.1"/>
    <property type="molecule type" value="Genomic_DNA"/>
</dbReference>
<organism evidence="10 11">
    <name type="scientific">Taxus chinensis</name>
    <name type="common">Chinese yew</name>
    <name type="synonym">Taxus wallichiana var. chinensis</name>
    <dbReference type="NCBI Taxonomy" id="29808"/>
    <lineage>
        <taxon>Eukaryota</taxon>
        <taxon>Viridiplantae</taxon>
        <taxon>Streptophyta</taxon>
        <taxon>Embryophyta</taxon>
        <taxon>Tracheophyta</taxon>
        <taxon>Spermatophyta</taxon>
        <taxon>Pinopsida</taxon>
        <taxon>Pinidae</taxon>
        <taxon>Conifers II</taxon>
        <taxon>Cupressales</taxon>
        <taxon>Taxaceae</taxon>
        <taxon>Taxus</taxon>
    </lineage>
</organism>
<evidence type="ECO:0008006" key="12">
    <source>
        <dbReference type="Google" id="ProtNLM"/>
    </source>
</evidence>
<sequence>GTIGKGLNRALGSIVAGGLALLVAQLGLTAGFVAQPIIIAFSIFFFGSLSTFIKQWPSLKDYESGFRVYLFTFCLLVLSDYRLGSPMKTTVNRLYSIFIGGIIPMIVSVVVFPCWAGEQLHQQIVINFEYVADSLEECVRLYLEETAVIHAMSKNFIDDMEDCDGEPAFKKYKTTLDSLAKEETLASFAKWEPPHGRFKLFCYPWAQYVKVGTVLRNCAYEVTALHRCLHSELQ</sequence>
<feature type="transmembrane region" description="Helical" evidence="9">
    <location>
        <begin position="65"/>
        <end position="83"/>
    </location>
</feature>
<comment type="subcellular location">
    <subcellularLocation>
        <location evidence="1">Membrane</location>
        <topology evidence="1">Multi-pass membrane protein</topology>
    </subcellularLocation>
</comment>
<feature type="transmembrane region" description="Helical" evidence="9">
    <location>
        <begin position="7"/>
        <end position="26"/>
    </location>
</feature>
<keyword evidence="7 9" id="KW-0472">Membrane</keyword>
<dbReference type="Proteomes" id="UP000824469">
    <property type="component" value="Unassembled WGS sequence"/>
</dbReference>
<evidence type="ECO:0000256" key="3">
    <source>
        <dbReference type="ARBA" id="ARBA00022448"/>
    </source>
</evidence>
<feature type="non-terminal residue" evidence="10">
    <location>
        <position position="234"/>
    </location>
</feature>
<name>A0AA38GV91_TAXCH</name>
<evidence type="ECO:0000256" key="6">
    <source>
        <dbReference type="ARBA" id="ARBA00023065"/>
    </source>
</evidence>
<dbReference type="AlphaFoldDB" id="A0AA38GV91"/>
<keyword evidence="8" id="KW-0407">Ion channel</keyword>
<keyword evidence="4 9" id="KW-0812">Transmembrane</keyword>
<keyword evidence="3" id="KW-0813">Transport</keyword>
<keyword evidence="6" id="KW-0406">Ion transport</keyword>
<evidence type="ECO:0000313" key="11">
    <source>
        <dbReference type="Proteomes" id="UP000824469"/>
    </source>
</evidence>
<evidence type="ECO:0000256" key="1">
    <source>
        <dbReference type="ARBA" id="ARBA00004141"/>
    </source>
</evidence>
<dbReference type="GO" id="GO:0034220">
    <property type="term" value="P:monoatomic ion transmembrane transport"/>
    <property type="evidence" value="ECO:0007669"/>
    <property type="project" value="UniProtKB-KW"/>
</dbReference>
<evidence type="ECO:0000256" key="7">
    <source>
        <dbReference type="ARBA" id="ARBA00023136"/>
    </source>
</evidence>
<keyword evidence="5 9" id="KW-1133">Transmembrane helix</keyword>
<dbReference type="GO" id="GO:0016020">
    <property type="term" value="C:membrane"/>
    <property type="evidence" value="ECO:0007669"/>
    <property type="project" value="UniProtKB-SubCell"/>
</dbReference>
<feature type="transmembrane region" description="Helical" evidence="9">
    <location>
        <begin position="95"/>
        <end position="116"/>
    </location>
</feature>